<accession>A0A2S8SEA4</accession>
<gene>
    <name evidence="2" type="ORF">LX70_00959</name>
</gene>
<reference evidence="2 3" key="1">
    <citation type="submission" date="2018-02" db="EMBL/GenBank/DDBJ databases">
        <title>Genomic Encyclopedia of Archaeal and Bacterial Type Strains, Phase II (KMG-II): from individual species to whole genera.</title>
        <authorList>
            <person name="Goeker M."/>
        </authorList>
    </citation>
    <scope>NUCLEOTIDE SEQUENCE [LARGE SCALE GENOMIC DNA]</scope>
    <source>
        <strain evidence="2 3">DSM 18921</strain>
    </source>
</reference>
<dbReference type="EMBL" id="PVEP01000001">
    <property type="protein sequence ID" value="PQV59136.1"/>
    <property type="molecule type" value="Genomic_DNA"/>
</dbReference>
<dbReference type="Pfam" id="PF06568">
    <property type="entry name" value="YjiS-like"/>
    <property type="match status" value="1"/>
</dbReference>
<proteinExistence type="predicted"/>
<evidence type="ECO:0000259" key="1">
    <source>
        <dbReference type="Pfam" id="PF06568"/>
    </source>
</evidence>
<evidence type="ECO:0000313" key="2">
    <source>
        <dbReference type="EMBL" id="PQV59136.1"/>
    </source>
</evidence>
<comment type="caution">
    <text evidence="2">The sequence shown here is derived from an EMBL/GenBank/DDBJ whole genome shotgun (WGS) entry which is preliminary data.</text>
</comment>
<dbReference type="InterPro" id="IPR009506">
    <property type="entry name" value="YjiS-like"/>
</dbReference>
<name>A0A2S8SEA4_9RHOB</name>
<dbReference type="AlphaFoldDB" id="A0A2S8SEA4"/>
<sequence>MAFANVTRSGEFGFFHGLGALVEKFRDQRRRNRVYRQTLAELKSLSNRDLADLGIARSMIGAVAMEAAYGK</sequence>
<dbReference type="RefSeq" id="WP_105513333.1">
    <property type="nucleotide sequence ID" value="NZ_PVEP01000001.1"/>
</dbReference>
<protein>
    <submittedName>
        <fullName evidence="2">Uncharacterized protein DUF1127</fullName>
    </submittedName>
</protein>
<organism evidence="2 3">
    <name type="scientific">Albidovulum denitrificans</name>
    <dbReference type="NCBI Taxonomy" id="404881"/>
    <lineage>
        <taxon>Bacteria</taxon>
        <taxon>Pseudomonadati</taxon>
        <taxon>Pseudomonadota</taxon>
        <taxon>Alphaproteobacteria</taxon>
        <taxon>Rhodobacterales</taxon>
        <taxon>Paracoccaceae</taxon>
        <taxon>Albidovulum</taxon>
    </lineage>
</organism>
<evidence type="ECO:0000313" key="3">
    <source>
        <dbReference type="Proteomes" id="UP000238338"/>
    </source>
</evidence>
<dbReference type="Proteomes" id="UP000238338">
    <property type="component" value="Unassembled WGS sequence"/>
</dbReference>
<dbReference type="OrthoDB" id="8244198at2"/>
<feature type="domain" description="YjiS-like" evidence="1">
    <location>
        <begin position="26"/>
        <end position="60"/>
    </location>
</feature>
<keyword evidence="3" id="KW-1185">Reference proteome</keyword>